<feature type="binding site" evidence="12 14">
    <location>
        <position position="192"/>
    </location>
    <ligand>
        <name>substrate</name>
    </ligand>
</feature>
<dbReference type="EMBL" id="FMYI01000014">
    <property type="protein sequence ID" value="SDC62223.1"/>
    <property type="molecule type" value="Genomic_DNA"/>
</dbReference>
<evidence type="ECO:0000259" key="17">
    <source>
        <dbReference type="Pfam" id="PF06415"/>
    </source>
</evidence>
<dbReference type="UniPathway" id="UPA00109">
    <property type="reaction ID" value="UER00186"/>
</dbReference>
<dbReference type="RefSeq" id="WP_090797233.1">
    <property type="nucleotide sequence ID" value="NZ_FMYI01000014.1"/>
</dbReference>
<dbReference type="Pfam" id="PF01676">
    <property type="entry name" value="Metalloenzyme"/>
    <property type="match status" value="1"/>
</dbReference>
<evidence type="ECO:0000259" key="16">
    <source>
        <dbReference type="Pfam" id="PF01676"/>
    </source>
</evidence>
<dbReference type="OrthoDB" id="9800863at2"/>
<evidence type="ECO:0000256" key="1">
    <source>
        <dbReference type="ARBA" id="ARBA00000370"/>
    </source>
</evidence>
<comment type="similarity">
    <text evidence="3 12">Belongs to the BPG-independent phosphoglycerate mutase family.</text>
</comment>
<dbReference type="Proteomes" id="UP000242949">
    <property type="component" value="Unassembled WGS sequence"/>
</dbReference>
<keyword evidence="6 12" id="KW-0749">Sporulation</keyword>
<feature type="domain" description="BPG-independent PGAM N-terminal" evidence="17">
    <location>
        <begin position="83"/>
        <end position="300"/>
    </location>
</feature>
<proteinExistence type="inferred from homology"/>
<dbReference type="FunFam" id="3.40.720.10:FF:000001">
    <property type="entry name" value="2,3-bisphosphoglycerate-independent phosphoglycerate mutase"/>
    <property type="match status" value="1"/>
</dbReference>
<dbReference type="GO" id="GO:0006096">
    <property type="term" value="P:glycolytic process"/>
    <property type="evidence" value="ECO:0007669"/>
    <property type="project" value="UniProtKB-UniRule"/>
</dbReference>
<feature type="binding site" evidence="12 15">
    <location>
        <position position="13"/>
    </location>
    <ligand>
        <name>Mn(2+)</name>
        <dbReference type="ChEBI" id="CHEBI:29035"/>
        <label>2</label>
    </ligand>
</feature>
<dbReference type="GO" id="GO:0030145">
    <property type="term" value="F:manganese ion binding"/>
    <property type="evidence" value="ECO:0007669"/>
    <property type="project" value="UniProtKB-UniRule"/>
</dbReference>
<dbReference type="InterPro" id="IPR011258">
    <property type="entry name" value="BPG-indep_PGM_N"/>
</dbReference>
<feature type="binding site" evidence="12 14">
    <location>
        <position position="186"/>
    </location>
    <ligand>
        <name>substrate</name>
    </ligand>
</feature>
<feature type="binding site" evidence="12 15">
    <location>
        <position position="404"/>
    </location>
    <ligand>
        <name>Mn(2+)</name>
        <dbReference type="ChEBI" id="CHEBI:29035"/>
        <label>1</label>
    </ligand>
</feature>
<dbReference type="PANTHER" id="PTHR31637:SF0">
    <property type="entry name" value="2,3-BISPHOSPHOGLYCERATE-INDEPENDENT PHOSPHOGLYCERATE MUTASE"/>
    <property type="match status" value="1"/>
</dbReference>
<dbReference type="PANTHER" id="PTHR31637">
    <property type="entry name" value="2,3-BISPHOSPHOGLYCERATE-INDEPENDENT PHOSPHOGLYCERATE MUTASE"/>
    <property type="match status" value="1"/>
</dbReference>
<comment type="catalytic activity">
    <reaction evidence="1 12">
        <text>(2R)-2-phosphoglycerate = (2R)-3-phosphoglycerate</text>
        <dbReference type="Rhea" id="RHEA:15901"/>
        <dbReference type="ChEBI" id="CHEBI:58272"/>
        <dbReference type="ChEBI" id="CHEBI:58289"/>
        <dbReference type="EC" id="5.4.2.12"/>
    </reaction>
</comment>
<organism evidence="18 19">
    <name type="scientific">Pelagirhabdus alkalitolerans</name>
    <dbReference type="NCBI Taxonomy" id="1612202"/>
    <lineage>
        <taxon>Bacteria</taxon>
        <taxon>Bacillati</taxon>
        <taxon>Bacillota</taxon>
        <taxon>Bacilli</taxon>
        <taxon>Bacillales</taxon>
        <taxon>Bacillaceae</taxon>
        <taxon>Pelagirhabdus</taxon>
    </lineage>
</organism>
<dbReference type="FunFam" id="3.40.1450.10:FF:000001">
    <property type="entry name" value="2,3-bisphosphoglycerate-independent phosphoglycerate mutase"/>
    <property type="match status" value="1"/>
</dbReference>
<dbReference type="Gene3D" id="3.40.1450.10">
    <property type="entry name" value="BPG-independent phosphoglycerate mutase, domain B"/>
    <property type="match status" value="1"/>
</dbReference>
<name>A0A1G6N324_9BACI</name>
<evidence type="ECO:0000256" key="13">
    <source>
        <dbReference type="PIRSR" id="PIRSR001492-1"/>
    </source>
</evidence>
<keyword evidence="5 12" id="KW-0479">Metal-binding</keyword>
<dbReference type="InterPro" id="IPR006124">
    <property type="entry name" value="Metalloenzyme"/>
</dbReference>
<dbReference type="SUPFAM" id="SSF53649">
    <property type="entry name" value="Alkaline phosphatase-like"/>
    <property type="match status" value="1"/>
</dbReference>
<evidence type="ECO:0000256" key="11">
    <source>
        <dbReference type="ARBA" id="ARBA00071648"/>
    </source>
</evidence>
<evidence type="ECO:0000256" key="5">
    <source>
        <dbReference type="ARBA" id="ARBA00022723"/>
    </source>
</evidence>
<dbReference type="GO" id="GO:0030435">
    <property type="term" value="P:sporulation resulting in formation of a cellular spore"/>
    <property type="evidence" value="ECO:0007669"/>
    <property type="project" value="UniProtKB-KW"/>
</dbReference>
<dbReference type="NCBIfam" id="TIGR01307">
    <property type="entry name" value="pgm_bpd_ind"/>
    <property type="match status" value="1"/>
</dbReference>
<dbReference type="Gene3D" id="3.40.720.10">
    <property type="entry name" value="Alkaline Phosphatase, subunit A"/>
    <property type="match status" value="1"/>
</dbReference>
<feature type="binding site" evidence="12 15">
    <location>
        <position position="63"/>
    </location>
    <ligand>
        <name>Mn(2+)</name>
        <dbReference type="ChEBI" id="CHEBI:29035"/>
        <label>2</label>
    </ligand>
</feature>
<feature type="active site" description="Phosphoserine intermediate" evidence="12 13">
    <location>
        <position position="63"/>
    </location>
</feature>
<dbReference type="HAMAP" id="MF_01038">
    <property type="entry name" value="GpmI"/>
    <property type="match status" value="1"/>
</dbReference>
<feature type="binding site" evidence="12 15">
    <location>
        <position position="463"/>
    </location>
    <ligand>
        <name>Mn(2+)</name>
        <dbReference type="ChEBI" id="CHEBI:29035"/>
        <label>1</label>
    </ligand>
</feature>
<keyword evidence="9 12" id="KW-0413">Isomerase</keyword>
<evidence type="ECO:0000256" key="10">
    <source>
        <dbReference type="ARBA" id="ARBA00055424"/>
    </source>
</evidence>
<dbReference type="Pfam" id="PF06415">
    <property type="entry name" value="iPGM_N"/>
    <property type="match status" value="1"/>
</dbReference>
<evidence type="ECO:0000256" key="4">
    <source>
        <dbReference type="ARBA" id="ARBA00012026"/>
    </source>
</evidence>
<comment type="pathway">
    <text evidence="2 12">Carbohydrate degradation; glycolysis; pyruvate from D-glyceraldehyde 3-phosphate: step 3/5.</text>
</comment>
<dbReference type="SUPFAM" id="SSF64158">
    <property type="entry name" value="2,3-Bisphosphoglycerate-independent phosphoglycerate mutase, substrate-binding domain"/>
    <property type="match status" value="1"/>
</dbReference>
<dbReference type="STRING" id="1612202.SAMN05421734_1142"/>
<feature type="binding site" evidence="12 14">
    <location>
        <position position="337"/>
    </location>
    <ligand>
        <name>substrate</name>
    </ligand>
</feature>
<dbReference type="PIRSF" id="PIRSF001492">
    <property type="entry name" value="IPGAM"/>
    <property type="match status" value="1"/>
</dbReference>
<dbReference type="EC" id="5.4.2.12" evidence="4 12"/>
<keyword evidence="19" id="KW-1185">Reference proteome</keyword>
<dbReference type="InterPro" id="IPR005995">
    <property type="entry name" value="Pgm_bpd_ind"/>
</dbReference>
<dbReference type="GO" id="GO:0004619">
    <property type="term" value="F:phosphoglycerate mutase activity"/>
    <property type="evidence" value="ECO:0007669"/>
    <property type="project" value="UniProtKB-UniRule"/>
</dbReference>
<evidence type="ECO:0000256" key="6">
    <source>
        <dbReference type="ARBA" id="ARBA00022969"/>
    </source>
</evidence>
<feature type="binding site" evidence="12 15">
    <location>
        <position position="408"/>
    </location>
    <ligand>
        <name>Mn(2+)</name>
        <dbReference type="ChEBI" id="CHEBI:29035"/>
        <label>1</label>
    </ligand>
</feature>
<feature type="binding site" evidence="12 15">
    <location>
        <position position="446"/>
    </location>
    <ligand>
        <name>Mn(2+)</name>
        <dbReference type="ChEBI" id="CHEBI:29035"/>
        <label>2</label>
    </ligand>
</feature>
<evidence type="ECO:0000256" key="14">
    <source>
        <dbReference type="PIRSR" id="PIRSR001492-2"/>
    </source>
</evidence>
<accession>A0A1G6N324</accession>
<comment type="function">
    <text evidence="10 12">Essential for rapid growth and for sporulation. Catalyzes the interconversion of 2-phosphoglycerate and 3-phosphoglycerate.</text>
</comment>
<evidence type="ECO:0000256" key="8">
    <source>
        <dbReference type="ARBA" id="ARBA00023211"/>
    </source>
</evidence>
<feature type="domain" description="Metalloenzyme" evidence="16">
    <location>
        <begin position="8"/>
        <end position="499"/>
    </location>
</feature>
<evidence type="ECO:0000256" key="12">
    <source>
        <dbReference type="HAMAP-Rule" id="MF_01038"/>
    </source>
</evidence>
<evidence type="ECO:0000256" key="9">
    <source>
        <dbReference type="ARBA" id="ARBA00023235"/>
    </source>
</evidence>
<gene>
    <name evidence="12" type="primary">gpmI</name>
    <name evidence="18" type="ORF">SAMN05421734_1142</name>
</gene>
<feature type="binding site" evidence="12 14">
    <location>
        <position position="124"/>
    </location>
    <ligand>
        <name>substrate</name>
    </ligand>
</feature>
<evidence type="ECO:0000313" key="18">
    <source>
        <dbReference type="EMBL" id="SDC62223.1"/>
    </source>
</evidence>
<dbReference type="GO" id="GO:0005829">
    <property type="term" value="C:cytosol"/>
    <property type="evidence" value="ECO:0007669"/>
    <property type="project" value="TreeGrafter"/>
</dbReference>
<keyword evidence="8 12" id="KW-0464">Manganese</keyword>
<dbReference type="InterPro" id="IPR036646">
    <property type="entry name" value="PGAM_B_sf"/>
</dbReference>
<evidence type="ECO:0000256" key="2">
    <source>
        <dbReference type="ARBA" id="ARBA00004798"/>
    </source>
</evidence>
<feature type="binding site" evidence="12 14">
    <location>
        <begin position="154"/>
        <end position="155"/>
    </location>
    <ligand>
        <name>substrate</name>
    </ligand>
</feature>
<dbReference type="AlphaFoldDB" id="A0A1G6N324"/>
<feature type="binding site" evidence="12 15">
    <location>
        <position position="445"/>
    </location>
    <ligand>
        <name>Mn(2+)</name>
        <dbReference type="ChEBI" id="CHEBI:29035"/>
        <label>2</label>
    </ligand>
</feature>
<feature type="binding site" evidence="12 14">
    <location>
        <begin position="262"/>
        <end position="265"/>
    </location>
    <ligand>
        <name>substrate</name>
    </ligand>
</feature>
<keyword evidence="7 12" id="KW-0324">Glycolysis</keyword>
<feature type="modified residue" description="Phosphotyrosine" evidence="12">
    <location>
        <position position="37"/>
    </location>
</feature>
<sequence length="511" mass="56198">MSQDRLSALIILDGYAMRDEEMGNAVKQANTPNFDRYWNQYPHSELTASGEAVGLPEGQMGNSEVGHLNIGAGRIVYQSLTRVNLSIREGDFFENEKLVQAVDHALNNGKALHVFGLLSDGGVHSHIEHLYAVLQLAKDKGLTDVYVHGFLDGRDVGQKSAKQYIEAAQAKMKEIGVGEFATISGRYYAMDRDKRWDRVQKAYDAIAYGKGPTSKDPLAVVDAAYAEDVYDEFVIPTVIVDEDEKPVGTVESEDAIIFHNFRPDRAIQISQTFANNDFSEFNRGEVAPKDIFFVCLMKYSDTVSGHIAFPPAELKNTIGEVLEKEGLNQVRIAETEKYPHVTFFMSGGREQEYEGEKRILIDSPKVATYDLKPEMSAYEVTDALLKEIDEGDPNAIILNFANPDMVGHSGMLEPTIKAVEAVDECLGKVVDKIIEKGGNAIITADHGNSDEVISTDGKPMTAHTTNPVPVIVTKEGIELRDGGILGDLAPTLLDLLDVNQPEDMTGKSLIK</sequence>
<comment type="subunit">
    <text evidence="12">Monomer.</text>
</comment>
<dbReference type="CDD" id="cd16010">
    <property type="entry name" value="iPGM"/>
    <property type="match status" value="1"/>
</dbReference>
<dbReference type="GO" id="GO:0006007">
    <property type="term" value="P:glucose catabolic process"/>
    <property type="evidence" value="ECO:0007669"/>
    <property type="project" value="InterPro"/>
</dbReference>
<keyword evidence="12" id="KW-0597">Phosphoprotein</keyword>
<protein>
    <recommendedName>
        <fullName evidence="11 12">2,3-bisphosphoglycerate-independent phosphoglycerate mutase</fullName>
        <shortName evidence="12">BPG-independent PGAM</shortName>
        <shortName evidence="12">Phosphoglyceromutase</shortName>
        <shortName evidence="12">iPGM</shortName>
        <ecNumber evidence="4 12">5.4.2.12</ecNumber>
    </recommendedName>
</protein>
<comment type="cofactor">
    <cofactor evidence="12">
        <name>Mn(2+)</name>
        <dbReference type="ChEBI" id="CHEBI:29035"/>
    </cofactor>
    <text evidence="12">Binds 2 manganese ions per subunit.</text>
</comment>
<evidence type="ECO:0000313" key="19">
    <source>
        <dbReference type="Proteomes" id="UP000242949"/>
    </source>
</evidence>
<evidence type="ECO:0000256" key="15">
    <source>
        <dbReference type="PIRSR" id="PIRSR001492-3"/>
    </source>
</evidence>
<evidence type="ECO:0000256" key="3">
    <source>
        <dbReference type="ARBA" id="ARBA00008819"/>
    </source>
</evidence>
<dbReference type="InterPro" id="IPR017850">
    <property type="entry name" value="Alkaline_phosphatase_core_sf"/>
</dbReference>
<reference evidence="19" key="1">
    <citation type="submission" date="2016-09" db="EMBL/GenBank/DDBJ databases">
        <authorList>
            <person name="Varghese N."/>
            <person name="Submissions S."/>
        </authorList>
    </citation>
    <scope>NUCLEOTIDE SEQUENCE [LARGE SCALE GENOMIC DNA]</scope>
    <source>
        <strain evidence="19">S5</strain>
    </source>
</reference>
<evidence type="ECO:0000256" key="7">
    <source>
        <dbReference type="ARBA" id="ARBA00023152"/>
    </source>
</evidence>
<dbReference type="GO" id="GO:0043937">
    <property type="term" value="P:regulation of sporulation"/>
    <property type="evidence" value="ECO:0007669"/>
    <property type="project" value="UniProtKB-ARBA"/>
</dbReference>